<evidence type="ECO:0000313" key="1">
    <source>
        <dbReference type="EMBL" id="KAG5343860.1"/>
    </source>
</evidence>
<keyword evidence="2" id="KW-1185">Reference proteome</keyword>
<dbReference type="InterPro" id="IPR005312">
    <property type="entry name" value="DUF1759"/>
</dbReference>
<dbReference type="Pfam" id="PF03564">
    <property type="entry name" value="DUF1759"/>
    <property type="match status" value="1"/>
</dbReference>
<sequence>MNEFKRGRTFTCDAPRSGRPIEAATPEIIDKVHDIVLTDRRVKVRELVEATGISHGTVISILHEQLDMKKLSTRKEDSTELRRIADGAIRYVHALKALKCLTSHWDNLLVYILTLKLDARTLRECSLDKCPSRGCKICNTKHNTLLHTSASSEDPDNTKESKAEGSMTTVVTHSSTNHCKNHVMLSTTVVNAVAYDGTPCPCRRSLNVSITDINNIQSTEVNIEYIDSKFNMAATTNYSSQLEKNIDHVTLCESLLHYRVSEVDVYVK</sequence>
<dbReference type="AlphaFoldDB" id="A0A836FAM4"/>
<organism evidence="1 2">
    <name type="scientific">Acromyrmex heyeri</name>
    <dbReference type="NCBI Taxonomy" id="230685"/>
    <lineage>
        <taxon>Eukaryota</taxon>
        <taxon>Metazoa</taxon>
        <taxon>Ecdysozoa</taxon>
        <taxon>Arthropoda</taxon>
        <taxon>Hexapoda</taxon>
        <taxon>Insecta</taxon>
        <taxon>Pterygota</taxon>
        <taxon>Neoptera</taxon>
        <taxon>Endopterygota</taxon>
        <taxon>Hymenoptera</taxon>
        <taxon>Apocrita</taxon>
        <taxon>Aculeata</taxon>
        <taxon>Formicoidea</taxon>
        <taxon>Formicidae</taxon>
        <taxon>Myrmicinae</taxon>
        <taxon>Acromyrmex</taxon>
    </lineage>
</organism>
<name>A0A836FAM4_9HYME</name>
<dbReference type="PANTHER" id="PTHR46060:SF1">
    <property type="entry name" value="MARINER MOS1 TRANSPOSASE-LIKE PROTEIN"/>
    <property type="match status" value="1"/>
</dbReference>
<dbReference type="InterPro" id="IPR052709">
    <property type="entry name" value="Transposase-MT_Hybrid"/>
</dbReference>
<reference evidence="1 2" key="1">
    <citation type="submission" date="2020-02" db="EMBL/GenBank/DDBJ databases">
        <title>Relaxed selection underlies rapid genomic changes in the transitions from sociality to social parasitism in ants.</title>
        <authorList>
            <person name="Bi X."/>
        </authorList>
    </citation>
    <scope>NUCLEOTIDE SEQUENCE [LARGE SCALE GENOMIC DNA]</scope>
    <source>
        <strain evidence="1">BGI-DK2014b</strain>
        <tissue evidence="1">Whole body</tissue>
    </source>
</reference>
<dbReference type="PANTHER" id="PTHR46060">
    <property type="entry name" value="MARINER MOS1 TRANSPOSASE-LIKE PROTEIN"/>
    <property type="match status" value="1"/>
</dbReference>
<feature type="non-terminal residue" evidence="1">
    <location>
        <position position="268"/>
    </location>
</feature>
<dbReference type="Proteomes" id="UP000670152">
    <property type="component" value="Unassembled WGS sequence"/>
</dbReference>
<dbReference type="OrthoDB" id="7542722at2759"/>
<gene>
    <name evidence="1" type="primary">Gvqw3_4</name>
    <name evidence="1" type="ORF">G6Z77_0005154</name>
</gene>
<dbReference type="EMBL" id="JAANIB010001519">
    <property type="protein sequence ID" value="KAG5343860.1"/>
    <property type="molecule type" value="Genomic_DNA"/>
</dbReference>
<accession>A0A836FAM4</accession>
<comment type="caution">
    <text evidence="1">The sequence shown here is derived from an EMBL/GenBank/DDBJ whole genome shotgun (WGS) entry which is preliminary data.</text>
</comment>
<feature type="non-terminal residue" evidence="1">
    <location>
        <position position="1"/>
    </location>
</feature>
<protein>
    <submittedName>
        <fullName evidence="1">GVQW3 protein</fullName>
    </submittedName>
</protein>
<evidence type="ECO:0000313" key="2">
    <source>
        <dbReference type="Proteomes" id="UP000670152"/>
    </source>
</evidence>
<proteinExistence type="predicted"/>